<keyword evidence="2" id="KW-1185">Reference proteome</keyword>
<dbReference type="RefSeq" id="WP_256207590.1">
    <property type="nucleotide sequence ID" value="NZ_FOIA01000027.1"/>
</dbReference>
<reference evidence="2" key="1">
    <citation type="submission" date="2016-10" db="EMBL/GenBank/DDBJ databases">
        <authorList>
            <person name="Varghese N."/>
            <person name="Submissions S."/>
        </authorList>
    </citation>
    <scope>NUCLEOTIDE SEQUENCE [LARGE SCALE GENOMIC DNA]</scope>
    <source>
        <strain evidence="2">Nm71</strain>
    </source>
</reference>
<dbReference type="EMBL" id="FOIA01000027">
    <property type="protein sequence ID" value="SET43836.1"/>
    <property type="molecule type" value="Genomic_DNA"/>
</dbReference>
<dbReference type="Proteomes" id="UP000199345">
    <property type="component" value="Unassembled WGS sequence"/>
</dbReference>
<evidence type="ECO:0000313" key="2">
    <source>
        <dbReference type="Proteomes" id="UP000199345"/>
    </source>
</evidence>
<sequence>MTEALSMPASLAEDFFKSKSFEDWKKSRESEAKVQAEIISRLNGVIRSIGVLAKSLPKG</sequence>
<gene>
    <name evidence="1" type="ORF">SAMN05216326_1276</name>
</gene>
<protein>
    <submittedName>
        <fullName evidence="1">Uncharacterized protein</fullName>
    </submittedName>
</protein>
<name>A0A1I0EG94_9PROT</name>
<proteinExistence type="predicted"/>
<dbReference type="AlphaFoldDB" id="A0A1I0EG94"/>
<organism evidence="1 2">
    <name type="scientific">Nitrosomonas marina</name>
    <dbReference type="NCBI Taxonomy" id="917"/>
    <lineage>
        <taxon>Bacteria</taxon>
        <taxon>Pseudomonadati</taxon>
        <taxon>Pseudomonadota</taxon>
        <taxon>Betaproteobacteria</taxon>
        <taxon>Nitrosomonadales</taxon>
        <taxon>Nitrosomonadaceae</taxon>
        <taxon>Nitrosomonas</taxon>
    </lineage>
</organism>
<accession>A0A1I0EG94</accession>
<evidence type="ECO:0000313" key="1">
    <source>
        <dbReference type="EMBL" id="SET43836.1"/>
    </source>
</evidence>